<dbReference type="Pfam" id="PF00560">
    <property type="entry name" value="LRR_1"/>
    <property type="match status" value="4"/>
</dbReference>
<keyword evidence="8" id="KW-1185">Reference proteome</keyword>
<dbReference type="Gene3D" id="3.80.10.10">
    <property type="entry name" value="Ribonuclease Inhibitor"/>
    <property type="match status" value="1"/>
</dbReference>
<dbReference type="GO" id="GO:0016020">
    <property type="term" value="C:membrane"/>
    <property type="evidence" value="ECO:0007669"/>
    <property type="project" value="UniProtKB-SubCell"/>
</dbReference>
<evidence type="ECO:0000256" key="2">
    <source>
        <dbReference type="ARBA" id="ARBA00022614"/>
    </source>
</evidence>
<name>A0A9D5H2P5_9LILI</name>
<dbReference type="InterPro" id="IPR001611">
    <property type="entry name" value="Leu-rich_rpt"/>
</dbReference>
<evidence type="ECO:0000313" key="7">
    <source>
        <dbReference type="EMBL" id="KAJ0960979.1"/>
    </source>
</evidence>
<organism evidence="7 8">
    <name type="scientific">Dioscorea zingiberensis</name>
    <dbReference type="NCBI Taxonomy" id="325984"/>
    <lineage>
        <taxon>Eukaryota</taxon>
        <taxon>Viridiplantae</taxon>
        <taxon>Streptophyta</taxon>
        <taxon>Embryophyta</taxon>
        <taxon>Tracheophyta</taxon>
        <taxon>Spermatophyta</taxon>
        <taxon>Magnoliopsida</taxon>
        <taxon>Liliopsida</taxon>
        <taxon>Dioscoreales</taxon>
        <taxon>Dioscoreaceae</taxon>
        <taxon>Dioscorea</taxon>
    </lineage>
</organism>
<dbReference type="EMBL" id="JAGGNH010000048">
    <property type="protein sequence ID" value="KAJ0960979.1"/>
    <property type="molecule type" value="Genomic_DNA"/>
</dbReference>
<keyword evidence="2" id="KW-0433">Leucine-rich repeat</keyword>
<evidence type="ECO:0000313" key="8">
    <source>
        <dbReference type="Proteomes" id="UP001085076"/>
    </source>
</evidence>
<evidence type="ECO:0000256" key="1">
    <source>
        <dbReference type="ARBA" id="ARBA00004370"/>
    </source>
</evidence>
<proteinExistence type="predicted"/>
<keyword evidence="3" id="KW-0812">Transmembrane</keyword>
<dbReference type="Proteomes" id="UP001085076">
    <property type="component" value="Unassembled WGS sequence"/>
</dbReference>
<dbReference type="FunFam" id="3.80.10.10:FF:000544">
    <property type="entry name" value="Leucine-rich repeat receptor-like serine/threonine-protein kinase BAM3"/>
    <property type="match status" value="1"/>
</dbReference>
<dbReference type="PANTHER" id="PTHR27008">
    <property type="entry name" value="OS04G0122200 PROTEIN"/>
    <property type="match status" value="1"/>
</dbReference>
<keyword evidence="4" id="KW-0677">Repeat</keyword>
<dbReference type="InterPro" id="IPR032675">
    <property type="entry name" value="LRR_dom_sf"/>
</dbReference>
<evidence type="ECO:0000256" key="4">
    <source>
        <dbReference type="ARBA" id="ARBA00022737"/>
    </source>
</evidence>
<reference evidence="7 8" key="1">
    <citation type="journal article" date="2022" name="Hortic Res">
        <title>The genome of Dioscorea zingiberensis sheds light on the biosynthesis, origin and evolution of the medicinally important diosgenin saponins.</title>
        <authorList>
            <person name="Li Y."/>
            <person name="Tan C."/>
            <person name="Li Z."/>
            <person name="Guo J."/>
            <person name="Li S."/>
            <person name="Chen X."/>
            <person name="Wang C."/>
            <person name="Dai X."/>
            <person name="Yang H."/>
            <person name="Song W."/>
            <person name="Hou L."/>
            <person name="Xu J."/>
            <person name="Tong Z."/>
            <person name="Xu A."/>
            <person name="Yuan X."/>
            <person name="Wang W."/>
            <person name="Yang Q."/>
            <person name="Chen L."/>
            <person name="Sun Z."/>
            <person name="Wang K."/>
            <person name="Pan B."/>
            <person name="Chen J."/>
            <person name="Bao Y."/>
            <person name="Liu F."/>
            <person name="Qi X."/>
            <person name="Gang D.R."/>
            <person name="Wen J."/>
            <person name="Li J."/>
        </authorList>
    </citation>
    <scope>NUCLEOTIDE SEQUENCE [LARGE SCALE GENOMIC DNA]</scope>
    <source>
        <strain evidence="7">Dzin_1.0</strain>
    </source>
</reference>
<sequence length="160" mass="17129">MLPTYLGHTLPNLQEFILQDNRLKGPIPTSLCNASGLQIFDLNQNSFAGPVPLNLGCLAGLQGLNIGRNELHSNDWSILTSLINCTVLKGLYLDGNKLSGSLPRSVGNLSTQLEHLSIGQNRISGNIPDDIGNLANLTFLDMKQNLFTGSIPATIGSSKC</sequence>
<comment type="caution">
    <text evidence="7">The sequence shown here is derived from an EMBL/GenBank/DDBJ whole genome shotgun (WGS) entry which is preliminary data.</text>
</comment>
<dbReference type="AlphaFoldDB" id="A0A9D5H2P5"/>
<gene>
    <name evidence="7" type="ORF">J5N97_001057</name>
</gene>
<dbReference type="SUPFAM" id="SSF52058">
    <property type="entry name" value="L domain-like"/>
    <property type="match status" value="1"/>
</dbReference>
<dbReference type="InterPro" id="IPR051809">
    <property type="entry name" value="Plant_receptor-like_S/T_kinase"/>
</dbReference>
<keyword evidence="5" id="KW-1133">Transmembrane helix</keyword>
<evidence type="ECO:0000256" key="6">
    <source>
        <dbReference type="ARBA" id="ARBA00023136"/>
    </source>
</evidence>
<evidence type="ECO:0000256" key="3">
    <source>
        <dbReference type="ARBA" id="ARBA00022692"/>
    </source>
</evidence>
<keyword evidence="6" id="KW-0472">Membrane</keyword>
<accession>A0A9D5H2P5</accession>
<comment type="subcellular location">
    <subcellularLocation>
        <location evidence="1">Membrane</location>
    </subcellularLocation>
</comment>
<dbReference type="PANTHER" id="PTHR27008:SF499">
    <property type="entry name" value="OS06G0581500 PROTEIN"/>
    <property type="match status" value="1"/>
</dbReference>
<protein>
    <submittedName>
        <fullName evidence="7">Uncharacterized protein</fullName>
    </submittedName>
</protein>
<dbReference type="OrthoDB" id="785757at2759"/>
<evidence type="ECO:0000256" key="5">
    <source>
        <dbReference type="ARBA" id="ARBA00022989"/>
    </source>
</evidence>